<feature type="signal peptide" evidence="1">
    <location>
        <begin position="1"/>
        <end position="20"/>
    </location>
</feature>
<name>A0A6B3W1C6_9BACI</name>
<protein>
    <submittedName>
        <fullName evidence="3">Uncharacterized protein</fullName>
    </submittedName>
</protein>
<comment type="caution">
    <text evidence="3">The sequence shown here is derived from an EMBL/GenBank/DDBJ whole genome shotgun (WGS) entry which is preliminary data.</text>
</comment>
<dbReference type="Proteomes" id="UP000472971">
    <property type="component" value="Unassembled WGS sequence"/>
</dbReference>
<evidence type="ECO:0000313" key="4">
    <source>
        <dbReference type="Proteomes" id="UP000472971"/>
    </source>
</evidence>
<dbReference type="EMBL" id="JACEIO010000035">
    <property type="protein sequence ID" value="MBA4538135.1"/>
    <property type="molecule type" value="Genomic_DNA"/>
</dbReference>
<accession>A0A6B3W1C6</accession>
<sequence>MKKTIIICLIALAFGLSIYAAVSQVPIDESTFGNREIILFSIPFTMILVNRESRYFTKTV</sequence>
<feature type="chain" id="PRO_5038310145" evidence="1">
    <location>
        <begin position="21"/>
        <end position="60"/>
    </location>
</feature>
<proteinExistence type="predicted"/>
<evidence type="ECO:0000313" key="3">
    <source>
        <dbReference type="EMBL" id="NEY82455.1"/>
    </source>
</evidence>
<dbReference type="AlphaFoldDB" id="A0A6B3W1C6"/>
<keyword evidence="4" id="KW-1185">Reference proteome</keyword>
<dbReference type="RefSeq" id="WP_163242863.1">
    <property type="nucleotide sequence ID" value="NZ_CP082780.1"/>
</dbReference>
<reference evidence="3 4" key="1">
    <citation type="submission" date="2020-02" db="EMBL/GenBank/DDBJ databases">
        <title>Bacillus aquiflavi sp. nov., isolated from yellow water of strong flavor Chinese baijiu in Yibin region of China.</title>
        <authorList>
            <person name="Xie J."/>
        </authorList>
    </citation>
    <scope>NUCLEOTIDE SEQUENCE [LARGE SCALE GENOMIC DNA]</scope>
    <source>
        <strain evidence="3 4">3H-10</strain>
    </source>
</reference>
<evidence type="ECO:0000256" key="1">
    <source>
        <dbReference type="SAM" id="SignalP"/>
    </source>
</evidence>
<dbReference type="EMBL" id="JAAIWN010000035">
    <property type="protein sequence ID" value="NEY82455.1"/>
    <property type="molecule type" value="Genomic_DNA"/>
</dbReference>
<organism evidence="3 4">
    <name type="scientific">Bacillus aquiflavi</name>
    <dbReference type="NCBI Taxonomy" id="2672567"/>
    <lineage>
        <taxon>Bacteria</taxon>
        <taxon>Bacillati</taxon>
        <taxon>Bacillota</taxon>
        <taxon>Bacilli</taxon>
        <taxon>Bacillales</taxon>
        <taxon>Bacillaceae</taxon>
        <taxon>Bacillus</taxon>
    </lineage>
</organism>
<reference evidence="2 5" key="2">
    <citation type="submission" date="2020-07" db="EMBL/GenBank/DDBJ databases">
        <authorList>
            <person name="Feng H."/>
        </authorList>
    </citation>
    <scope>NUCLEOTIDE SEQUENCE [LARGE SCALE GENOMIC DNA]</scope>
    <source>
        <strain evidence="5">s-12</strain>
        <strain evidence="2">S-12</strain>
    </source>
</reference>
<keyword evidence="1" id="KW-0732">Signal</keyword>
<gene>
    <name evidence="3" type="ORF">G4D64_13295</name>
    <name evidence="2" type="ORF">H1Z61_13565</name>
</gene>
<evidence type="ECO:0000313" key="5">
    <source>
        <dbReference type="Proteomes" id="UP000570010"/>
    </source>
</evidence>
<dbReference type="Proteomes" id="UP000570010">
    <property type="component" value="Unassembled WGS sequence"/>
</dbReference>
<evidence type="ECO:0000313" key="2">
    <source>
        <dbReference type="EMBL" id="MBA4538135.1"/>
    </source>
</evidence>